<dbReference type="EC" id="6.3.5.4" evidence="3"/>
<evidence type="ECO:0000256" key="2">
    <source>
        <dbReference type="ARBA" id="ARBA00005752"/>
    </source>
</evidence>
<gene>
    <name evidence="12" type="ORF">TH3_15435</name>
</gene>
<dbReference type="RefSeq" id="WP_007089670.1">
    <property type="nucleotide sequence ID" value="NZ_CP004388.1"/>
</dbReference>
<dbReference type="InterPro" id="IPR029055">
    <property type="entry name" value="Ntn_hydrolases_N"/>
</dbReference>
<dbReference type="InterPro" id="IPR051786">
    <property type="entry name" value="ASN_synthetase/amidase"/>
</dbReference>
<dbReference type="PANTHER" id="PTHR43284">
    <property type="entry name" value="ASPARAGINE SYNTHETASE (GLUTAMINE-HYDROLYZING)"/>
    <property type="match status" value="1"/>
</dbReference>
<evidence type="ECO:0000256" key="5">
    <source>
        <dbReference type="ARBA" id="ARBA00022840"/>
    </source>
</evidence>
<dbReference type="SUPFAM" id="SSF56235">
    <property type="entry name" value="N-terminal nucleophile aminohydrolases (Ntn hydrolases)"/>
    <property type="match status" value="1"/>
</dbReference>
<dbReference type="InterPro" id="IPR033738">
    <property type="entry name" value="AsnB_N"/>
</dbReference>
<dbReference type="PIRSF" id="PIRSF001589">
    <property type="entry name" value="Asn_synthetase_glu-h"/>
    <property type="match status" value="1"/>
</dbReference>
<evidence type="ECO:0000256" key="4">
    <source>
        <dbReference type="ARBA" id="ARBA00022741"/>
    </source>
</evidence>
<dbReference type="InterPro" id="IPR001962">
    <property type="entry name" value="Asn_synthase"/>
</dbReference>
<dbReference type="InterPro" id="IPR006426">
    <property type="entry name" value="Asn_synth_AEB"/>
</dbReference>
<evidence type="ECO:0000256" key="9">
    <source>
        <dbReference type="PIRSR" id="PIRSR001589-2"/>
    </source>
</evidence>
<sequence length="646" mass="69723">MCGLAGATASGEQPRVHAALNALVHRGPDGEGCWSDPAGAVTLGVRRLITTDPGAAANQPLISPDGRFVLAFNGYIAGHRRRIASLRQDGFTVESDSDAALFLTVLGSALRDGGDPAKALGDLSGQYAFALWDCALRQLWLGRDPAGIKPLCFAGYGSGNVAFASEIAALRCIVPSAPDRDVLPNYLAHLFVPAPATGFANIRQLRPGELICWQDGTFDRRVIQPTACHQVRGDNIEADLRGAIRQSVADAMDADRDVGLLLSGGMDSGAIAAMASDVARERGQKPPPGFVMQFRDATMDETPRARQLAKHLGMELHVIAAPEEPEEIFGHLKDGLRAFGSPFGNPSIVLMQALSAGVSKHVPVCLAGDGGDELFGGYPRYRAARMFRFWQHIPGVVRRAMAGNFARTLPRKAERFVRGGQGSAQDAFHFWNDRAGISQVSSQLSLAADLPNGELSDRLMAFDRKITLPGNQLAMSDRCGMAYGLEYRVPLLGHEVMAIAGHVPAGAHLRGGGKVLLRAVIAPMMPDGYLCAGKIGFNPPIAEWLVKLGALLWGNDGRIIDVLFGDLPVTNRQRRHYWHRATQARAPDMALSLWAMLVWRLREGCWQSDIGAANISTAMVENVALFAARIKTGGYMPERPQPRERR</sequence>
<dbReference type="EMBL" id="CP004388">
    <property type="protein sequence ID" value="AJD53191.1"/>
    <property type="molecule type" value="Genomic_DNA"/>
</dbReference>
<dbReference type="NCBIfam" id="TIGR01536">
    <property type="entry name" value="asn_synth_AEB"/>
    <property type="match status" value="1"/>
</dbReference>
<dbReference type="Gene3D" id="3.60.20.10">
    <property type="entry name" value="Glutamine Phosphoribosylpyrophosphate, subunit 1, domain 1"/>
    <property type="match status" value="1"/>
</dbReference>
<evidence type="ECO:0000256" key="3">
    <source>
        <dbReference type="ARBA" id="ARBA00012737"/>
    </source>
</evidence>
<proteinExistence type="inferred from homology"/>
<feature type="site" description="Important for beta-aspartyl-AMP intermediate formation" evidence="10">
    <location>
        <position position="369"/>
    </location>
</feature>
<dbReference type="SUPFAM" id="SSF52402">
    <property type="entry name" value="Adenine nucleotide alpha hydrolases-like"/>
    <property type="match status" value="1"/>
</dbReference>
<reference evidence="12 13" key="1">
    <citation type="journal article" date="2012" name="J. Bacteriol.">
        <title>Genome sequence of Thalassospira xiamenensis type strain M-5.</title>
        <authorList>
            <person name="Lai Q."/>
            <person name="Shao Z."/>
        </authorList>
    </citation>
    <scope>NUCLEOTIDE SEQUENCE [LARGE SCALE GENOMIC DNA]</scope>
    <source>
        <strain evidence="12 13">M-5</strain>
    </source>
</reference>
<comment type="pathway">
    <text evidence="1">Amino-acid biosynthesis; L-asparagine biosynthesis; L-asparagine from L-aspartate (L-Gln route): step 1/1.</text>
</comment>
<evidence type="ECO:0000256" key="7">
    <source>
        <dbReference type="ARBA" id="ARBA00048741"/>
    </source>
</evidence>
<feature type="binding site" evidence="9">
    <location>
        <position position="98"/>
    </location>
    <ligand>
        <name>L-glutamine</name>
        <dbReference type="ChEBI" id="CHEBI:58359"/>
    </ligand>
</feature>
<evidence type="ECO:0000256" key="8">
    <source>
        <dbReference type="PIRSR" id="PIRSR001589-1"/>
    </source>
</evidence>
<comment type="catalytic activity">
    <reaction evidence="7">
        <text>L-aspartate + L-glutamine + ATP + H2O = L-asparagine + L-glutamate + AMP + diphosphate + H(+)</text>
        <dbReference type="Rhea" id="RHEA:12228"/>
        <dbReference type="ChEBI" id="CHEBI:15377"/>
        <dbReference type="ChEBI" id="CHEBI:15378"/>
        <dbReference type="ChEBI" id="CHEBI:29985"/>
        <dbReference type="ChEBI" id="CHEBI:29991"/>
        <dbReference type="ChEBI" id="CHEBI:30616"/>
        <dbReference type="ChEBI" id="CHEBI:33019"/>
        <dbReference type="ChEBI" id="CHEBI:58048"/>
        <dbReference type="ChEBI" id="CHEBI:58359"/>
        <dbReference type="ChEBI" id="CHEBI:456215"/>
        <dbReference type="EC" id="6.3.5.4"/>
    </reaction>
</comment>
<accession>A0AB72UFU8</accession>
<keyword evidence="8" id="KW-0061">Asparagine biosynthesis</keyword>
<dbReference type="Proteomes" id="UP000007127">
    <property type="component" value="Chromosome"/>
</dbReference>
<feature type="binding site" evidence="9">
    <location>
        <position position="261"/>
    </location>
    <ligand>
        <name>ATP</name>
        <dbReference type="ChEBI" id="CHEBI:30616"/>
    </ligand>
</feature>
<dbReference type="GO" id="GO:0005829">
    <property type="term" value="C:cytosol"/>
    <property type="evidence" value="ECO:0007669"/>
    <property type="project" value="TreeGrafter"/>
</dbReference>
<evidence type="ECO:0000259" key="11">
    <source>
        <dbReference type="PROSITE" id="PS51278"/>
    </source>
</evidence>
<dbReference type="Gene3D" id="3.40.50.620">
    <property type="entry name" value="HUPs"/>
    <property type="match status" value="1"/>
</dbReference>
<evidence type="ECO:0000313" key="13">
    <source>
        <dbReference type="Proteomes" id="UP000007127"/>
    </source>
</evidence>
<dbReference type="GeneID" id="31928764"/>
<evidence type="ECO:0000256" key="10">
    <source>
        <dbReference type="PIRSR" id="PIRSR001589-3"/>
    </source>
</evidence>
<keyword evidence="6 8" id="KW-0315">Glutamine amidotransferase</keyword>
<dbReference type="KEGG" id="txi:TH3_15435"/>
<dbReference type="PROSITE" id="PS51278">
    <property type="entry name" value="GATASE_TYPE_2"/>
    <property type="match status" value="1"/>
</dbReference>
<keyword evidence="4 9" id="KW-0547">Nucleotide-binding</keyword>
<name>A0AB72UFU8_9PROT</name>
<dbReference type="PANTHER" id="PTHR43284:SF1">
    <property type="entry name" value="ASPARAGINE SYNTHETASE"/>
    <property type="match status" value="1"/>
</dbReference>
<protein>
    <recommendedName>
        <fullName evidence="3">asparagine synthase (glutamine-hydrolyzing)</fullName>
        <ecNumber evidence="3">6.3.5.4</ecNumber>
    </recommendedName>
</protein>
<dbReference type="Pfam" id="PF00733">
    <property type="entry name" value="Asn_synthase"/>
    <property type="match status" value="1"/>
</dbReference>
<dbReference type="GO" id="GO:0004066">
    <property type="term" value="F:asparagine synthase (glutamine-hydrolyzing) activity"/>
    <property type="evidence" value="ECO:0007669"/>
    <property type="project" value="UniProtKB-EC"/>
</dbReference>
<keyword evidence="5 9" id="KW-0067">ATP-binding</keyword>
<dbReference type="InterPro" id="IPR017932">
    <property type="entry name" value="GATase_2_dom"/>
</dbReference>
<evidence type="ECO:0000313" key="12">
    <source>
        <dbReference type="EMBL" id="AJD53191.1"/>
    </source>
</evidence>
<dbReference type="AlphaFoldDB" id="A0AB72UFU8"/>
<organism evidence="12 13">
    <name type="scientific">Thalassospira xiamenensis M-5 = DSM 17429</name>
    <dbReference type="NCBI Taxonomy" id="1123366"/>
    <lineage>
        <taxon>Bacteria</taxon>
        <taxon>Pseudomonadati</taxon>
        <taxon>Pseudomonadota</taxon>
        <taxon>Alphaproteobacteria</taxon>
        <taxon>Rhodospirillales</taxon>
        <taxon>Thalassospiraceae</taxon>
        <taxon>Thalassospira</taxon>
    </lineage>
</organism>
<evidence type="ECO:0000256" key="1">
    <source>
        <dbReference type="ARBA" id="ARBA00005187"/>
    </source>
</evidence>
<dbReference type="CDD" id="cd00712">
    <property type="entry name" value="AsnB"/>
    <property type="match status" value="1"/>
</dbReference>
<feature type="domain" description="Glutamine amidotransferase type-2" evidence="11">
    <location>
        <begin position="2"/>
        <end position="216"/>
    </location>
</feature>
<dbReference type="GO" id="GO:0006529">
    <property type="term" value="P:asparagine biosynthetic process"/>
    <property type="evidence" value="ECO:0007669"/>
    <property type="project" value="UniProtKB-KW"/>
</dbReference>
<comment type="similarity">
    <text evidence="2">Belongs to the asparagine synthetase family.</text>
</comment>
<keyword evidence="8" id="KW-0028">Amino-acid biosynthesis</keyword>
<feature type="active site" description="For GATase activity" evidence="8">
    <location>
        <position position="2"/>
    </location>
</feature>
<dbReference type="InterPro" id="IPR014729">
    <property type="entry name" value="Rossmann-like_a/b/a_fold"/>
</dbReference>
<evidence type="ECO:0000256" key="6">
    <source>
        <dbReference type="ARBA" id="ARBA00022962"/>
    </source>
</evidence>
<dbReference type="GO" id="GO:0005524">
    <property type="term" value="F:ATP binding"/>
    <property type="evidence" value="ECO:0007669"/>
    <property type="project" value="UniProtKB-KW"/>
</dbReference>
<dbReference type="Pfam" id="PF13522">
    <property type="entry name" value="GATase_6"/>
    <property type="match status" value="1"/>
</dbReference>
<dbReference type="CDD" id="cd01991">
    <property type="entry name" value="Asn_synthase_B_C"/>
    <property type="match status" value="1"/>
</dbReference>